<dbReference type="Proteomes" id="UP000430146">
    <property type="component" value="Unassembled WGS sequence"/>
</dbReference>
<dbReference type="RefSeq" id="WP_159234775.1">
    <property type="nucleotide sequence ID" value="NZ_CACSIP010000055.1"/>
</dbReference>
<sequence>MTIYASDDATKVAENTEPDQIEPVRAEVHSPDPDGNHTPPSYPIDDEPEPADETDEPEDADGEPEDPAEPDWSAEPDWEHDHVEFHGDLLAFRVPAQSAVTSLGIGAGPGSTPNEQSFYARYFLSTHLSSQSFQRFLMRSIQPDGYPAEVTDPQGDLVNAISKPLLDRLEAEAKARKTAPKGKK</sequence>
<feature type="region of interest" description="Disordered" evidence="1">
    <location>
        <begin position="1"/>
        <end position="81"/>
    </location>
</feature>
<gene>
    <name evidence="2" type="ORF">AELLOGFF_06373</name>
</gene>
<dbReference type="Pfam" id="PF23781">
    <property type="entry name" value="Phage_TAC_16"/>
    <property type="match status" value="1"/>
</dbReference>
<name>A0A5S9R8C6_MYCVN</name>
<evidence type="ECO:0000313" key="2">
    <source>
        <dbReference type="EMBL" id="CAA0134537.1"/>
    </source>
</evidence>
<feature type="compositionally biased region" description="Basic and acidic residues" evidence="1">
    <location>
        <begin position="22"/>
        <end position="35"/>
    </location>
</feature>
<keyword evidence="3" id="KW-1185">Reference proteome</keyword>
<reference evidence="2 3" key="1">
    <citation type="submission" date="2019-11" db="EMBL/GenBank/DDBJ databases">
        <authorList>
            <person name="Holert J."/>
        </authorList>
    </citation>
    <scope>NUCLEOTIDE SEQUENCE [LARGE SCALE GENOMIC DNA]</scope>
    <source>
        <strain evidence="2">BC8_1</strain>
    </source>
</reference>
<protein>
    <recommendedName>
        <fullName evidence="4">Tail assembly chaperone</fullName>
    </recommendedName>
</protein>
<evidence type="ECO:0008006" key="4">
    <source>
        <dbReference type="Google" id="ProtNLM"/>
    </source>
</evidence>
<evidence type="ECO:0000313" key="3">
    <source>
        <dbReference type="Proteomes" id="UP000430146"/>
    </source>
</evidence>
<proteinExistence type="predicted"/>
<feature type="compositionally biased region" description="Acidic residues" evidence="1">
    <location>
        <begin position="44"/>
        <end position="76"/>
    </location>
</feature>
<organism evidence="2 3">
    <name type="scientific">Mycolicibacterium vanbaalenii</name>
    <name type="common">Mycobacterium vanbaalenii</name>
    <dbReference type="NCBI Taxonomy" id="110539"/>
    <lineage>
        <taxon>Bacteria</taxon>
        <taxon>Bacillati</taxon>
        <taxon>Actinomycetota</taxon>
        <taxon>Actinomycetes</taxon>
        <taxon>Mycobacteriales</taxon>
        <taxon>Mycobacteriaceae</taxon>
        <taxon>Mycolicibacterium</taxon>
    </lineage>
</organism>
<dbReference type="InterPro" id="IPR056927">
    <property type="entry name" value="Phage_TAC"/>
</dbReference>
<accession>A0A5S9R8C6</accession>
<dbReference type="AlphaFoldDB" id="A0A5S9R8C6"/>
<dbReference type="EMBL" id="CACSIP010000055">
    <property type="protein sequence ID" value="CAA0134537.1"/>
    <property type="molecule type" value="Genomic_DNA"/>
</dbReference>
<evidence type="ECO:0000256" key="1">
    <source>
        <dbReference type="SAM" id="MobiDB-lite"/>
    </source>
</evidence>